<accession>A0A8D8CVN4</accession>
<proteinExistence type="predicted"/>
<dbReference type="EMBL" id="HBUE01139578">
    <property type="protein sequence ID" value="CAG6500102.1"/>
    <property type="molecule type" value="Transcribed_RNA"/>
</dbReference>
<reference evidence="1" key="1">
    <citation type="submission" date="2021-05" db="EMBL/GenBank/DDBJ databases">
        <authorList>
            <person name="Alioto T."/>
            <person name="Alioto T."/>
            <person name="Gomez Garrido J."/>
        </authorList>
    </citation>
    <scope>NUCLEOTIDE SEQUENCE</scope>
</reference>
<protein>
    <submittedName>
        <fullName evidence="1">(northern house mosquito) hypothetical protein</fullName>
    </submittedName>
</protein>
<dbReference type="AlphaFoldDB" id="A0A8D8CVN4"/>
<organism evidence="1">
    <name type="scientific">Culex pipiens</name>
    <name type="common">House mosquito</name>
    <dbReference type="NCBI Taxonomy" id="7175"/>
    <lineage>
        <taxon>Eukaryota</taxon>
        <taxon>Metazoa</taxon>
        <taxon>Ecdysozoa</taxon>
        <taxon>Arthropoda</taxon>
        <taxon>Hexapoda</taxon>
        <taxon>Insecta</taxon>
        <taxon>Pterygota</taxon>
        <taxon>Neoptera</taxon>
        <taxon>Endopterygota</taxon>
        <taxon>Diptera</taxon>
        <taxon>Nematocera</taxon>
        <taxon>Culicoidea</taxon>
        <taxon>Culicidae</taxon>
        <taxon>Culicinae</taxon>
        <taxon>Culicini</taxon>
        <taxon>Culex</taxon>
        <taxon>Culex</taxon>
    </lineage>
</organism>
<dbReference type="EMBL" id="HBUE01139582">
    <property type="protein sequence ID" value="CAG6500104.1"/>
    <property type="molecule type" value="Transcribed_RNA"/>
</dbReference>
<sequence length="103" mass="12093">MHFFALERIFTFRDKVCYWRVGEFSPKTNNNNMFALHIEMSSKKKNKQEGNGFEKCGKLFRCGGRQPWEEINFPFWLFICFVLLTGKAAKNSAASNFHARNCK</sequence>
<name>A0A8D8CVN4_CULPI</name>
<dbReference type="EMBL" id="HBUE01139580">
    <property type="protein sequence ID" value="CAG6500103.1"/>
    <property type="molecule type" value="Transcribed_RNA"/>
</dbReference>
<evidence type="ECO:0000313" key="1">
    <source>
        <dbReference type="EMBL" id="CAG6500103.1"/>
    </source>
</evidence>